<evidence type="ECO:0000313" key="4">
    <source>
        <dbReference type="EMBL" id="PQO27730.1"/>
    </source>
</evidence>
<dbReference type="OrthoDB" id="9795554at2"/>
<evidence type="ECO:0000259" key="3">
    <source>
        <dbReference type="Pfam" id="PF03629"/>
    </source>
</evidence>
<dbReference type="Pfam" id="PF03629">
    <property type="entry name" value="SASA"/>
    <property type="match status" value="1"/>
</dbReference>
<accession>A0A2S8F6G8</accession>
<comment type="caution">
    <text evidence="4">The sequence shown here is derived from an EMBL/GenBank/DDBJ whole genome shotgun (WGS) entry which is preliminary data.</text>
</comment>
<dbReference type="AlphaFoldDB" id="A0A2S8F6G8"/>
<dbReference type="GO" id="GO:0001681">
    <property type="term" value="F:sialate O-acetylesterase activity"/>
    <property type="evidence" value="ECO:0007669"/>
    <property type="project" value="InterPro"/>
</dbReference>
<gene>
    <name evidence="4" type="ORF">C5Y98_26910</name>
</gene>
<feature type="domain" description="Sialate O-acetylesterase" evidence="3">
    <location>
        <begin position="108"/>
        <end position="223"/>
    </location>
</feature>
<dbReference type="GO" id="GO:0005975">
    <property type="term" value="P:carbohydrate metabolic process"/>
    <property type="evidence" value="ECO:0007669"/>
    <property type="project" value="TreeGrafter"/>
</dbReference>
<dbReference type="Gene3D" id="3.40.50.1110">
    <property type="entry name" value="SGNH hydrolase"/>
    <property type="match status" value="1"/>
</dbReference>
<dbReference type="Proteomes" id="UP000239388">
    <property type="component" value="Unassembled WGS sequence"/>
</dbReference>
<protein>
    <submittedName>
        <fullName evidence="4">Sialate O-acetylesterase</fullName>
    </submittedName>
</protein>
<dbReference type="PANTHER" id="PTHR22901:SF0">
    <property type="entry name" value="SIALATE O-ACETYLESTERASE"/>
    <property type="match status" value="1"/>
</dbReference>
<sequence>MFRFFLPLALICLGFQATSSTFAQNLELASPFGDHMVLQRELPLNIWGWSKPNTQVEVAIAEQTATTQADDQGRWKLQLKPMPAGGPFTLTTTSDGQSIKLEDVLVGEVWICSGQSNMQMGYGGIPEIKKLAEKAKSLPIRCLSVQQDVAFEPQERCHARWIVGPGSSAVATAFAYDLQQALDVPVAVIETSWGSSSIEGWMPRSLAEGMPHFQQQLKQLDTKDHDRVAKLMEDRDVGKKWIREDNIYLRTRPNLLYNAMLYPLAPFTVRGMVWYQGEANAGSIASMKQYGDTLTTWTKHLRTLWPEDFQVLAVMLPRYGRVASSSPTQDVASPAAHSWAWFRESQAKLLTLPGTGIANTIDLGDVKDIHPKDKRPIGKRLALLAENLRKPGLMESSGPQLAKFKVDGNTAIVKLSHAEGLTTTDGKSPSGFWIAGKDRQWKPATAVIDGDTIRLTNQEVTKPTAVRYAFTAFPSVNLVNAQQLPAVPFRTDDDSPQ</sequence>
<dbReference type="RefSeq" id="WP_105359228.1">
    <property type="nucleotide sequence ID" value="NZ_PUIB01000027.1"/>
</dbReference>
<dbReference type="InterPro" id="IPR036514">
    <property type="entry name" value="SGNH_hydro_sf"/>
</dbReference>
<proteinExistence type="predicted"/>
<organism evidence="4 5">
    <name type="scientific">Blastopirellula marina</name>
    <dbReference type="NCBI Taxonomy" id="124"/>
    <lineage>
        <taxon>Bacteria</taxon>
        <taxon>Pseudomonadati</taxon>
        <taxon>Planctomycetota</taxon>
        <taxon>Planctomycetia</taxon>
        <taxon>Pirellulales</taxon>
        <taxon>Pirellulaceae</taxon>
        <taxon>Blastopirellula</taxon>
    </lineage>
</organism>
<name>A0A2S8F6G8_9BACT</name>
<dbReference type="InterPro" id="IPR005181">
    <property type="entry name" value="SASA"/>
</dbReference>
<reference evidence="4 5" key="1">
    <citation type="submission" date="2018-02" db="EMBL/GenBank/DDBJ databases">
        <title>Comparative genomes isolates from brazilian mangrove.</title>
        <authorList>
            <person name="Araujo J.E."/>
            <person name="Taketani R.G."/>
            <person name="Silva M.C.P."/>
            <person name="Loureco M.V."/>
            <person name="Andreote F.D."/>
        </authorList>
    </citation>
    <scope>NUCLEOTIDE SEQUENCE [LARGE SCALE GENOMIC DNA]</scope>
    <source>
        <strain evidence="4 5">NAP PRIS-MGV</strain>
    </source>
</reference>
<feature type="signal peptide" evidence="2">
    <location>
        <begin position="1"/>
        <end position="23"/>
    </location>
</feature>
<evidence type="ECO:0000256" key="2">
    <source>
        <dbReference type="SAM" id="SignalP"/>
    </source>
</evidence>
<keyword evidence="2" id="KW-0732">Signal</keyword>
<evidence type="ECO:0000313" key="5">
    <source>
        <dbReference type="Proteomes" id="UP000239388"/>
    </source>
</evidence>
<keyword evidence="1" id="KW-0378">Hydrolase</keyword>
<feature type="chain" id="PRO_5015516121" evidence="2">
    <location>
        <begin position="24"/>
        <end position="497"/>
    </location>
</feature>
<evidence type="ECO:0000256" key="1">
    <source>
        <dbReference type="ARBA" id="ARBA00022801"/>
    </source>
</evidence>
<dbReference type="SUPFAM" id="SSF52266">
    <property type="entry name" value="SGNH hydrolase"/>
    <property type="match status" value="1"/>
</dbReference>
<dbReference type="PANTHER" id="PTHR22901">
    <property type="entry name" value="SIALATE O-ACETYLESTERASE"/>
    <property type="match status" value="1"/>
</dbReference>
<dbReference type="EMBL" id="PUIB01000027">
    <property type="protein sequence ID" value="PQO27730.1"/>
    <property type="molecule type" value="Genomic_DNA"/>
</dbReference>
<dbReference type="InterPro" id="IPR039329">
    <property type="entry name" value="SIAE"/>
</dbReference>